<evidence type="ECO:0000256" key="2">
    <source>
        <dbReference type="SAM" id="SignalP"/>
    </source>
</evidence>
<dbReference type="EMBL" id="PKJT01000002">
    <property type="protein sequence ID" value="PKZ82917.1"/>
    <property type="molecule type" value="Genomic_DNA"/>
</dbReference>
<feature type="region of interest" description="Disordered" evidence="1">
    <location>
        <begin position="51"/>
        <end position="76"/>
    </location>
</feature>
<evidence type="ECO:0000313" key="4">
    <source>
        <dbReference type="Proteomes" id="UP000234847"/>
    </source>
</evidence>
<feature type="signal peptide" evidence="2">
    <location>
        <begin position="1"/>
        <end position="23"/>
    </location>
</feature>
<organism evidence="3 4">
    <name type="scientific">Micrococcus luteus</name>
    <name type="common">Micrococcus lysodeikticus</name>
    <dbReference type="NCBI Taxonomy" id="1270"/>
    <lineage>
        <taxon>Bacteria</taxon>
        <taxon>Bacillati</taxon>
        <taxon>Actinomycetota</taxon>
        <taxon>Actinomycetes</taxon>
        <taxon>Micrococcales</taxon>
        <taxon>Micrococcaceae</taxon>
        <taxon>Micrococcus</taxon>
    </lineage>
</organism>
<feature type="chain" id="PRO_5042919090" description="Tat pathway signal sequence domain protein" evidence="2">
    <location>
        <begin position="24"/>
        <end position="265"/>
    </location>
</feature>
<dbReference type="PROSITE" id="PS51257">
    <property type="entry name" value="PROKAR_LIPOPROTEIN"/>
    <property type="match status" value="1"/>
</dbReference>
<dbReference type="RefSeq" id="WP_020621429.1">
    <property type="nucleotide sequence ID" value="NZ_JAAOIP010000006.1"/>
</dbReference>
<accession>A0AAP3A6X5</accession>
<evidence type="ECO:0000313" key="3">
    <source>
        <dbReference type="EMBL" id="PKZ82917.1"/>
    </source>
</evidence>
<proteinExistence type="predicted"/>
<gene>
    <name evidence="3" type="ORF">CYJ95_03210</name>
</gene>
<dbReference type="Proteomes" id="UP000234847">
    <property type="component" value="Unassembled WGS sequence"/>
</dbReference>
<keyword evidence="2" id="KW-0732">Signal</keyword>
<protein>
    <recommendedName>
        <fullName evidence="5">Tat pathway signal sequence domain protein</fullName>
    </recommendedName>
</protein>
<sequence length="265" mass="28800">MKTPARLAVGMLAASGLLLTGCASDPTLDESWPEIRQKVVDAESLRLRVEGTAADKEEEKDDASASAAPSASLGTDASQSLNVDLAGATDDSHLKGTMNMDMGAATMDIEVLRRDADVFFKLKADGDDLPQEMGMFSTLVGDRWIKTSADQAAQMDISLQEIMSDLEEDMPAADAFDGKDLKAEEVELEGRTYLKYALPEEHHEFGRTMLIDPESTTLYRLEDVNSEDEDVDANATFTEWNAVEAPEAPAKEDVFDLAELQELAG</sequence>
<reference evidence="3 4" key="1">
    <citation type="submission" date="2017-12" db="EMBL/GenBank/DDBJ databases">
        <title>Phylogenetic diversity of female urinary microbiome.</title>
        <authorList>
            <person name="Thomas-White K."/>
            <person name="Wolfe A.J."/>
        </authorList>
    </citation>
    <scope>NUCLEOTIDE SEQUENCE [LARGE SCALE GENOMIC DNA]</scope>
    <source>
        <strain evidence="3 4">UMB0038</strain>
    </source>
</reference>
<evidence type="ECO:0000256" key="1">
    <source>
        <dbReference type="SAM" id="MobiDB-lite"/>
    </source>
</evidence>
<name>A0AAP3A6X5_MICLU</name>
<comment type="caution">
    <text evidence="3">The sequence shown here is derived from an EMBL/GenBank/DDBJ whole genome shotgun (WGS) entry which is preliminary data.</text>
</comment>
<evidence type="ECO:0008006" key="5">
    <source>
        <dbReference type="Google" id="ProtNLM"/>
    </source>
</evidence>
<dbReference type="AlphaFoldDB" id="A0AAP3A6X5"/>